<reference evidence="2" key="1">
    <citation type="submission" date="2010-09" db="EMBL/GenBank/DDBJ databases">
        <title>The genome sequence of Geomyces destructans 20631-21.</title>
        <authorList>
            <consortium name="The Broad Institute Genome Sequencing Platform"/>
            <person name="Cuomo C.A."/>
            <person name="Blehert D.S."/>
            <person name="Lorch J.M."/>
            <person name="Young S.K."/>
            <person name="Zeng Q."/>
            <person name="Gargeya S."/>
            <person name="Fitzgerald M."/>
            <person name="Haas B."/>
            <person name="Abouelleil A."/>
            <person name="Alvarado L."/>
            <person name="Arachchi H.M."/>
            <person name="Berlin A."/>
            <person name="Brown A."/>
            <person name="Chapman S.B."/>
            <person name="Chen Z."/>
            <person name="Dunbar C."/>
            <person name="Freedman E."/>
            <person name="Gearin G."/>
            <person name="Gellesch M."/>
            <person name="Goldberg J."/>
            <person name="Griggs A."/>
            <person name="Gujja S."/>
            <person name="Heiman D."/>
            <person name="Howarth C."/>
            <person name="Larson L."/>
            <person name="Lui A."/>
            <person name="MacDonald P.J.P."/>
            <person name="Montmayeur A."/>
            <person name="Murphy C."/>
            <person name="Neiman D."/>
            <person name="Pearson M."/>
            <person name="Priest M."/>
            <person name="Roberts A."/>
            <person name="Saif S."/>
            <person name="Shea T."/>
            <person name="Shenoy N."/>
            <person name="Sisk P."/>
            <person name="Stolte C."/>
            <person name="Sykes S."/>
            <person name="Wortman J."/>
            <person name="Nusbaum C."/>
            <person name="Birren B."/>
        </authorList>
    </citation>
    <scope>NUCLEOTIDE SEQUENCE [LARGE SCALE GENOMIC DNA]</scope>
    <source>
        <strain evidence="2">ATCC MYA-4855 / 20631-21</strain>
    </source>
</reference>
<protein>
    <submittedName>
        <fullName evidence="1">Uncharacterized protein</fullName>
    </submittedName>
</protein>
<dbReference type="Proteomes" id="UP000011064">
    <property type="component" value="Unassembled WGS sequence"/>
</dbReference>
<dbReference type="HOGENOM" id="CLU_3143647_0_0_1"/>
<evidence type="ECO:0000313" key="2">
    <source>
        <dbReference type="Proteomes" id="UP000011064"/>
    </source>
</evidence>
<dbReference type="AlphaFoldDB" id="L8FN37"/>
<gene>
    <name evidence="1" type="ORF">GMDG_05446</name>
</gene>
<dbReference type="InParanoid" id="L8FN37"/>
<proteinExistence type="predicted"/>
<accession>L8FN37</accession>
<keyword evidence="2" id="KW-1185">Reference proteome</keyword>
<name>L8FN37_PSED2</name>
<evidence type="ECO:0000313" key="1">
    <source>
        <dbReference type="EMBL" id="ELR02385.1"/>
    </source>
</evidence>
<sequence length="49" mass="5234">MKLCLSLLPEAPGFDDPGHFLVIAALQGTGLRPAFASNIPTFRHSDIPT</sequence>
<dbReference type="VEuPathDB" id="FungiDB:GMDG_05446"/>
<organism evidence="1 2">
    <name type="scientific">Pseudogymnoascus destructans (strain ATCC MYA-4855 / 20631-21)</name>
    <name type="common">Bat white-nose syndrome fungus</name>
    <name type="synonym">Geomyces destructans</name>
    <dbReference type="NCBI Taxonomy" id="658429"/>
    <lineage>
        <taxon>Eukaryota</taxon>
        <taxon>Fungi</taxon>
        <taxon>Dikarya</taxon>
        <taxon>Ascomycota</taxon>
        <taxon>Pezizomycotina</taxon>
        <taxon>Leotiomycetes</taxon>
        <taxon>Thelebolales</taxon>
        <taxon>Thelebolaceae</taxon>
        <taxon>Pseudogymnoascus</taxon>
    </lineage>
</organism>
<dbReference type="EMBL" id="GL573283">
    <property type="protein sequence ID" value="ELR02385.1"/>
    <property type="molecule type" value="Genomic_DNA"/>
</dbReference>